<dbReference type="GO" id="GO:0005524">
    <property type="term" value="F:ATP binding"/>
    <property type="evidence" value="ECO:0007669"/>
    <property type="project" value="UniProtKB-KW"/>
</dbReference>
<proteinExistence type="predicted"/>
<evidence type="ECO:0000256" key="3">
    <source>
        <dbReference type="ARBA" id="ARBA00022741"/>
    </source>
</evidence>
<dbReference type="CDD" id="cd03215">
    <property type="entry name" value="ABC_Carb_Monos_II"/>
    <property type="match status" value="1"/>
</dbReference>
<dbReference type="Proteomes" id="UP000502331">
    <property type="component" value="Chromosome"/>
</dbReference>
<dbReference type="InterPro" id="IPR003439">
    <property type="entry name" value="ABC_transporter-like_ATP-bd"/>
</dbReference>
<organism evidence="6 7">
    <name type="scientific">Glutamicibacter mishrai</name>
    <dbReference type="NCBI Taxonomy" id="1775880"/>
    <lineage>
        <taxon>Bacteria</taxon>
        <taxon>Bacillati</taxon>
        <taxon>Actinomycetota</taxon>
        <taxon>Actinomycetes</taxon>
        <taxon>Micrococcales</taxon>
        <taxon>Micrococcaceae</taxon>
        <taxon>Glutamicibacter</taxon>
    </lineage>
</organism>
<dbReference type="GO" id="GO:0016887">
    <property type="term" value="F:ATP hydrolysis activity"/>
    <property type="evidence" value="ECO:0007669"/>
    <property type="project" value="InterPro"/>
</dbReference>
<evidence type="ECO:0000313" key="6">
    <source>
        <dbReference type="EMBL" id="QIV86969.1"/>
    </source>
</evidence>
<keyword evidence="7" id="KW-1185">Reference proteome</keyword>
<feature type="domain" description="ABC transporter" evidence="5">
    <location>
        <begin position="260"/>
        <end position="501"/>
    </location>
</feature>
<evidence type="ECO:0000313" key="7">
    <source>
        <dbReference type="Proteomes" id="UP000502331"/>
    </source>
</evidence>
<dbReference type="InterPro" id="IPR027417">
    <property type="entry name" value="P-loop_NTPase"/>
</dbReference>
<dbReference type="InterPro" id="IPR003593">
    <property type="entry name" value="AAA+_ATPase"/>
</dbReference>
<evidence type="ECO:0000259" key="5">
    <source>
        <dbReference type="PROSITE" id="PS50893"/>
    </source>
</evidence>
<sequence>MTTASNALLSMAGINKSFGAVKVLDDVHLQLRAGEVLGLVGENGAGKSTLIKILTGLYTLDTGQIELAGNAVQIRRPADAEALGIEVIHQDRHLAGRLTVAEQLYLGTSKSRGLWRHERTVQESARADILRTTGQELDASAFVDELSVAQQQLIQIARAVLAEPKVLILDEPTAPLANDEVEQLFDTIRHLRDRSVGIIFISHYLQELQQITDRITVLRNGKNAGDASFAAGDSIEDVIGLMLGNQVNEFSHQKREAPAQQGEPALELSNLSVAGKLSDINLSVAPGEIVAVTGLVGSGIEVLADAVTGNQPHAGTALLHGHPVKSAADFAARAGAYVPSNRHQDGIFLRNTVRENIAAASLRKLGRRLGLLDARKERAAASELVQRLDIRPADPEAVASGLSGGNQQKAVLARWLAKGSDVLVLDQPTSGVDVGSRAHIYAQINQLVDDGAAALMVSVDLEEVAGLADRVLVLYRGRIIAELSSAEVTTERILQLASSGQGTGTPREEVNA</sequence>
<feature type="domain" description="ABC transporter" evidence="5">
    <location>
        <begin position="9"/>
        <end position="245"/>
    </location>
</feature>
<dbReference type="PROSITE" id="PS50893">
    <property type="entry name" value="ABC_TRANSPORTER_2"/>
    <property type="match status" value="2"/>
</dbReference>
<evidence type="ECO:0000256" key="2">
    <source>
        <dbReference type="ARBA" id="ARBA00022737"/>
    </source>
</evidence>
<name>A0A6H0SKN1_9MICC</name>
<keyword evidence="3" id="KW-0547">Nucleotide-binding</keyword>
<evidence type="ECO:0000256" key="1">
    <source>
        <dbReference type="ARBA" id="ARBA00022448"/>
    </source>
</evidence>
<dbReference type="InterPro" id="IPR050107">
    <property type="entry name" value="ABC_carbohydrate_import_ATPase"/>
</dbReference>
<dbReference type="Pfam" id="PF00005">
    <property type="entry name" value="ABC_tran"/>
    <property type="match status" value="2"/>
</dbReference>
<reference evidence="6 7" key="1">
    <citation type="submission" date="2018-09" db="EMBL/GenBank/DDBJ databases">
        <title>Glutamicibacter mishrai S5-52T (LMG 29155T = KCTC 39846T).</title>
        <authorList>
            <person name="Das S.K."/>
        </authorList>
    </citation>
    <scope>NUCLEOTIDE SEQUENCE [LARGE SCALE GENOMIC DNA]</scope>
    <source>
        <strain evidence="6 7">S5-52</strain>
    </source>
</reference>
<protein>
    <submittedName>
        <fullName evidence="6">Sugar ABC transporter ATP-binding protein</fullName>
    </submittedName>
</protein>
<keyword evidence="1" id="KW-0813">Transport</keyword>
<dbReference type="SUPFAM" id="SSF52540">
    <property type="entry name" value="P-loop containing nucleoside triphosphate hydrolases"/>
    <property type="match status" value="2"/>
</dbReference>
<dbReference type="PROSITE" id="PS00211">
    <property type="entry name" value="ABC_TRANSPORTER_1"/>
    <property type="match status" value="1"/>
</dbReference>
<dbReference type="SMART" id="SM00382">
    <property type="entry name" value="AAA"/>
    <property type="match status" value="2"/>
</dbReference>
<dbReference type="AlphaFoldDB" id="A0A6H0SKN1"/>
<evidence type="ECO:0000256" key="4">
    <source>
        <dbReference type="ARBA" id="ARBA00022840"/>
    </source>
</evidence>
<dbReference type="EMBL" id="CP032549">
    <property type="protein sequence ID" value="QIV86969.1"/>
    <property type="molecule type" value="Genomic_DNA"/>
</dbReference>
<dbReference type="PANTHER" id="PTHR43790:SF9">
    <property type="entry name" value="GALACTOFURANOSE TRANSPORTER ATP-BINDING PROTEIN YTFR"/>
    <property type="match status" value="1"/>
</dbReference>
<keyword evidence="4 6" id="KW-0067">ATP-binding</keyword>
<gene>
    <name evidence="6" type="ORF">D3791_07395</name>
</gene>
<dbReference type="PANTHER" id="PTHR43790">
    <property type="entry name" value="CARBOHYDRATE TRANSPORT ATP-BINDING PROTEIN MG119-RELATED"/>
    <property type="match status" value="1"/>
</dbReference>
<dbReference type="CDD" id="cd03216">
    <property type="entry name" value="ABC_Carb_Monos_I"/>
    <property type="match status" value="1"/>
</dbReference>
<dbReference type="InterPro" id="IPR017871">
    <property type="entry name" value="ABC_transporter-like_CS"/>
</dbReference>
<dbReference type="Gene3D" id="3.40.50.300">
    <property type="entry name" value="P-loop containing nucleotide triphosphate hydrolases"/>
    <property type="match status" value="2"/>
</dbReference>
<dbReference type="RefSeq" id="WP_172511783.1">
    <property type="nucleotide sequence ID" value="NZ_CP032549.1"/>
</dbReference>
<accession>A0A6H0SKN1</accession>
<keyword evidence="2" id="KW-0677">Repeat</keyword>